<sequence length="174" mass="17696">MKFAGILSIALASTALAEPIKRALADYQNVFNAISAQVAVVDNVVASYVGGTATADAVQDASDDLETTINNGAAAIPGFAPLGNLDALSLVGPIQDLTADVANLIDDLIAAEGDFVADGREGDVLASLNAQKTGTEAVRDAITPKVPAALQDIAETLSQGIVDEIERGIAAYSN</sequence>
<evidence type="ECO:0000256" key="1">
    <source>
        <dbReference type="SAM" id="SignalP"/>
    </source>
</evidence>
<dbReference type="Proteomes" id="UP001610563">
    <property type="component" value="Unassembled WGS sequence"/>
</dbReference>
<accession>A0ABR4FYZ5</accession>
<evidence type="ECO:0000313" key="3">
    <source>
        <dbReference type="Proteomes" id="UP001610563"/>
    </source>
</evidence>
<dbReference type="PANTHER" id="PTHR38123">
    <property type="entry name" value="CELL WALL SERINE-THREONINE-RICH GALACTOMANNOPROTEIN MP1 (AFU_ORTHOLOGUE AFUA_4G03240)"/>
    <property type="match status" value="1"/>
</dbReference>
<dbReference type="InterPro" id="IPR021054">
    <property type="entry name" value="Cell_wall_mannoprotein_1"/>
</dbReference>
<name>A0ABR4FYZ5_9EURO</name>
<reference evidence="2 3" key="1">
    <citation type="submission" date="2024-07" db="EMBL/GenBank/DDBJ databases">
        <title>Section-level genome sequencing and comparative genomics of Aspergillus sections Usti and Cavernicolus.</title>
        <authorList>
            <consortium name="Lawrence Berkeley National Laboratory"/>
            <person name="Nybo J.L."/>
            <person name="Vesth T.C."/>
            <person name="Theobald S."/>
            <person name="Frisvad J.C."/>
            <person name="Larsen T.O."/>
            <person name="Kjaerboelling I."/>
            <person name="Rothschild-Mancinelli K."/>
            <person name="Lyhne E.K."/>
            <person name="Kogle M.E."/>
            <person name="Barry K."/>
            <person name="Clum A."/>
            <person name="Na H."/>
            <person name="Ledsgaard L."/>
            <person name="Lin J."/>
            <person name="Lipzen A."/>
            <person name="Kuo A."/>
            <person name="Riley R."/>
            <person name="Mondo S."/>
            <person name="Labutti K."/>
            <person name="Haridas S."/>
            <person name="Pangalinan J."/>
            <person name="Salamov A.A."/>
            <person name="Simmons B.A."/>
            <person name="Magnuson J.K."/>
            <person name="Chen J."/>
            <person name="Drula E."/>
            <person name="Henrissat B."/>
            <person name="Wiebenga A."/>
            <person name="Lubbers R.J."/>
            <person name="Gomes A.C."/>
            <person name="Makela M.R."/>
            <person name="Stajich J."/>
            <person name="Grigoriev I.V."/>
            <person name="Mortensen U.H."/>
            <person name="De Vries R.P."/>
            <person name="Baker S.E."/>
            <person name="Andersen M.R."/>
        </authorList>
    </citation>
    <scope>NUCLEOTIDE SEQUENCE [LARGE SCALE GENOMIC DNA]</scope>
    <source>
        <strain evidence="2 3">CBS 209.92</strain>
    </source>
</reference>
<organism evidence="2 3">
    <name type="scientific">Aspergillus keveii</name>
    <dbReference type="NCBI Taxonomy" id="714993"/>
    <lineage>
        <taxon>Eukaryota</taxon>
        <taxon>Fungi</taxon>
        <taxon>Dikarya</taxon>
        <taxon>Ascomycota</taxon>
        <taxon>Pezizomycotina</taxon>
        <taxon>Eurotiomycetes</taxon>
        <taxon>Eurotiomycetidae</taxon>
        <taxon>Eurotiales</taxon>
        <taxon>Aspergillaceae</taxon>
        <taxon>Aspergillus</taxon>
        <taxon>Aspergillus subgen. Nidulantes</taxon>
    </lineage>
</organism>
<dbReference type="Gene3D" id="1.20.1280.140">
    <property type="match status" value="1"/>
</dbReference>
<gene>
    <name evidence="2" type="ORF">BJX66DRAFT_340169</name>
</gene>
<feature type="chain" id="PRO_5046656319" evidence="1">
    <location>
        <begin position="18"/>
        <end position="174"/>
    </location>
</feature>
<comment type="caution">
    <text evidence="2">The sequence shown here is derived from an EMBL/GenBank/DDBJ whole genome shotgun (WGS) entry which is preliminary data.</text>
</comment>
<keyword evidence="3" id="KW-1185">Reference proteome</keyword>
<dbReference type="EMBL" id="JBFTWV010000078">
    <property type="protein sequence ID" value="KAL2788494.1"/>
    <property type="molecule type" value="Genomic_DNA"/>
</dbReference>
<proteinExistence type="predicted"/>
<evidence type="ECO:0000313" key="2">
    <source>
        <dbReference type="EMBL" id="KAL2788494.1"/>
    </source>
</evidence>
<dbReference type="Pfam" id="PF12296">
    <property type="entry name" value="HsbA"/>
    <property type="match status" value="1"/>
</dbReference>
<dbReference type="PANTHER" id="PTHR38123:SF6">
    <property type="entry name" value="CELL WALL SERINE-THREONINE-RICH GALACTOMANNOPROTEIN MP1 (AFU_ORTHOLOGUE AFUA_4G03240)"/>
    <property type="match status" value="1"/>
</dbReference>
<protein>
    <submittedName>
        <fullName evidence="2">Hydrophobic surface binding protein A-domain-containing protein</fullName>
    </submittedName>
</protein>
<feature type="signal peptide" evidence="1">
    <location>
        <begin position="1"/>
        <end position="17"/>
    </location>
</feature>
<keyword evidence="1" id="KW-0732">Signal</keyword>